<dbReference type="NCBIfam" id="TIGR02436">
    <property type="entry name" value="four helix bundle protein"/>
    <property type="match status" value="1"/>
</dbReference>
<dbReference type="InterPro" id="IPR012657">
    <property type="entry name" value="23S_rRNA-intervening_sequence"/>
</dbReference>
<dbReference type="PANTHER" id="PTHR38471:SF2">
    <property type="entry name" value="FOUR HELIX BUNDLE PROTEIN"/>
    <property type="match status" value="1"/>
</dbReference>
<protein>
    <submittedName>
        <fullName evidence="1">Four helix bundle protein</fullName>
    </submittedName>
</protein>
<evidence type="ECO:0000313" key="1">
    <source>
        <dbReference type="EMBL" id="MFH6769653.1"/>
    </source>
</evidence>
<dbReference type="Pfam" id="PF05635">
    <property type="entry name" value="23S_rRNA_IVP"/>
    <property type="match status" value="1"/>
</dbReference>
<sequence>MDHKDLDVWKKSMDLVELIYDFTKSFPQDEINGLTSQMKRVVVSIPSNLAEGAARKGDKELIQFLMIAISSITELETQYLISIRLRFADKNKVLEDAMVEVKKLLLGFRNDIIKKH</sequence>
<dbReference type="EMBL" id="JBAWKC010000004">
    <property type="protein sequence ID" value="MFH6769653.1"/>
    <property type="molecule type" value="Genomic_DNA"/>
</dbReference>
<gene>
    <name evidence="1" type="ORF">V8G56_12950</name>
</gene>
<comment type="caution">
    <text evidence="1">The sequence shown here is derived from an EMBL/GenBank/DDBJ whole genome shotgun (WGS) entry which is preliminary data.</text>
</comment>
<dbReference type="Proteomes" id="UP001610104">
    <property type="component" value="Unassembled WGS sequence"/>
</dbReference>
<organism evidence="1 2">
    <name type="scientific">Gaetbulibacter aquiaggeris</name>
    <dbReference type="NCBI Taxonomy" id="1735373"/>
    <lineage>
        <taxon>Bacteria</taxon>
        <taxon>Pseudomonadati</taxon>
        <taxon>Bacteroidota</taxon>
        <taxon>Flavobacteriia</taxon>
        <taxon>Flavobacteriales</taxon>
        <taxon>Flavobacteriaceae</taxon>
        <taxon>Gaetbulibacter</taxon>
    </lineage>
</organism>
<dbReference type="PANTHER" id="PTHR38471">
    <property type="entry name" value="FOUR HELIX BUNDLE PROTEIN"/>
    <property type="match status" value="1"/>
</dbReference>
<proteinExistence type="predicted"/>
<name>A0ABW7MS29_9FLAO</name>
<dbReference type="Gene3D" id="1.20.1440.60">
    <property type="entry name" value="23S rRNA-intervening sequence"/>
    <property type="match status" value="1"/>
</dbReference>
<dbReference type="RefSeq" id="WP_395438877.1">
    <property type="nucleotide sequence ID" value="NZ_JBAWKC010000004.1"/>
</dbReference>
<accession>A0ABW7MS29</accession>
<keyword evidence="2" id="KW-1185">Reference proteome</keyword>
<reference evidence="1 2" key="1">
    <citation type="submission" date="2024-02" db="EMBL/GenBank/DDBJ databases">
        <title>A Gaetbulibacter species isolated from tidal flats and genomic insights of their niches.</title>
        <authorList>
            <person name="Ye Y."/>
        </authorList>
    </citation>
    <scope>NUCLEOTIDE SEQUENCE [LARGE SCALE GENOMIC DNA]</scope>
    <source>
        <strain evidence="1 2">KEM-8</strain>
    </source>
</reference>
<dbReference type="CDD" id="cd16377">
    <property type="entry name" value="23S_rRNA_IVP_like"/>
    <property type="match status" value="1"/>
</dbReference>
<dbReference type="InterPro" id="IPR036583">
    <property type="entry name" value="23S_rRNA_IVS_sf"/>
</dbReference>
<dbReference type="SUPFAM" id="SSF158446">
    <property type="entry name" value="IVS-encoded protein-like"/>
    <property type="match status" value="1"/>
</dbReference>
<evidence type="ECO:0000313" key="2">
    <source>
        <dbReference type="Proteomes" id="UP001610104"/>
    </source>
</evidence>